<name>A0A7X3K6P7_9BURK</name>
<dbReference type="Proteomes" id="UP000443353">
    <property type="component" value="Unassembled WGS sequence"/>
</dbReference>
<dbReference type="InterPro" id="IPR018712">
    <property type="entry name" value="Tle1-like_cat"/>
</dbReference>
<evidence type="ECO:0000313" key="3">
    <source>
        <dbReference type="Proteomes" id="UP000443353"/>
    </source>
</evidence>
<dbReference type="PANTHER" id="PTHR33840">
    <property type="match status" value="1"/>
</dbReference>
<proteinExistence type="predicted"/>
<dbReference type="RefSeq" id="WP_160407800.1">
    <property type="nucleotide sequence ID" value="NZ_WSES01000002.1"/>
</dbReference>
<feature type="domain" description="T6SS Phospholipase effector Tle1-like catalytic" evidence="1">
    <location>
        <begin position="238"/>
        <end position="356"/>
    </location>
</feature>
<evidence type="ECO:0000259" key="1">
    <source>
        <dbReference type="Pfam" id="PF09994"/>
    </source>
</evidence>
<dbReference type="EMBL" id="WSES01000002">
    <property type="protein sequence ID" value="MVW59642.1"/>
    <property type="molecule type" value="Genomic_DNA"/>
</dbReference>
<organism evidence="2 3">
    <name type="scientific">Massilia cellulosiltytica</name>
    <dbReference type="NCBI Taxonomy" id="2683234"/>
    <lineage>
        <taxon>Bacteria</taxon>
        <taxon>Pseudomonadati</taxon>
        <taxon>Pseudomonadota</taxon>
        <taxon>Betaproteobacteria</taxon>
        <taxon>Burkholderiales</taxon>
        <taxon>Oxalobacteraceae</taxon>
        <taxon>Telluria group</taxon>
        <taxon>Massilia</taxon>
    </lineage>
</organism>
<dbReference type="Pfam" id="PF09994">
    <property type="entry name" value="T6SS_Tle1-like_cat"/>
    <property type="match status" value="1"/>
</dbReference>
<gene>
    <name evidence="2" type="ORF">GPY61_06840</name>
</gene>
<reference evidence="2 3" key="1">
    <citation type="submission" date="2019-12" db="EMBL/GenBank/DDBJ databases">
        <authorList>
            <person name="Li C."/>
            <person name="Zhao J."/>
        </authorList>
    </citation>
    <scope>NUCLEOTIDE SEQUENCE [LARGE SCALE GENOMIC DNA]</scope>
    <source>
        <strain evidence="2 3">NEAU-DD11</strain>
    </source>
</reference>
<protein>
    <recommendedName>
        <fullName evidence="1">T6SS Phospholipase effector Tle1-like catalytic domain-containing protein</fullName>
    </recommendedName>
</protein>
<keyword evidence="3" id="KW-1185">Reference proteome</keyword>
<dbReference type="PANTHER" id="PTHR33840:SF1">
    <property type="entry name" value="TLE1 PHOSPHOLIPASE DOMAIN-CONTAINING PROTEIN"/>
    <property type="match status" value="1"/>
</dbReference>
<accession>A0A7X3K6P7</accession>
<dbReference type="AlphaFoldDB" id="A0A7X3K6P7"/>
<sequence length="559" mass="61496">MKRADVIVTATHVAPDAGVKRVVSEHGYDFKKCEVALNIGLFFDGTNNNMDRDEPRLAHTNIARLYSIYSRDTIIGNFSIYIPGVGTKFPDIGEDEESKLGAGCAFGCEGRVIFGILSVLNALHRRCHEGNFFEKDSILALCRNSLSVSDGKDRESLGKLGVQSGLLQTKIGSNNIRREFLTRQAGLLEAKLREGKPKVVECFVDVFGFSRGAAEARVFCNWLDEILVGGRLAGVPLRFRFLGIFDTVASAGFWSGLSSLVTNSTGGHGAWASAESLRVLPAVKNCVHMIAMHELRRNFPLDEIGVDGKLAPGWVQHAYPGAHSDVGGGYRPGELGIAVESDTLKLSQVPLNHMLDCAIAAGVPLERPKPDSKNYNTFAIHTDLAKAFEDFVKQATLAPRPIYEWLQPYLNWRWQIRNNFHLTNQVKRASPAEREILMKFNKSLVDDAAAMTRSASMSVSERTFAIFKDVLSTGARKDLATTSALEPEARQVFAQAQHAKPTPSSFAALFDGFVHDSLAGFNHPACEMTGYWRYRRIFLGSDDHTVAANQDTDTARNIA</sequence>
<evidence type="ECO:0000313" key="2">
    <source>
        <dbReference type="EMBL" id="MVW59642.1"/>
    </source>
</evidence>
<comment type="caution">
    <text evidence="2">The sequence shown here is derived from an EMBL/GenBank/DDBJ whole genome shotgun (WGS) entry which is preliminary data.</text>
</comment>